<dbReference type="InterPro" id="IPR050789">
    <property type="entry name" value="Diverse_Enzym_Activities"/>
</dbReference>
<evidence type="ECO:0000313" key="3">
    <source>
        <dbReference type="Proteomes" id="UP000257127"/>
    </source>
</evidence>
<dbReference type="EMBL" id="QURB01000009">
    <property type="protein sequence ID" value="RFC53348.1"/>
    <property type="molecule type" value="Genomic_DNA"/>
</dbReference>
<comment type="caution">
    <text evidence="2">The sequence shown here is derived from an EMBL/GenBank/DDBJ whole genome shotgun (WGS) entry which is preliminary data.</text>
</comment>
<gene>
    <name evidence="2" type="ORF">DXU93_13020</name>
</gene>
<evidence type="ECO:0000259" key="1">
    <source>
        <dbReference type="Pfam" id="PF00144"/>
    </source>
</evidence>
<dbReference type="Pfam" id="PF00144">
    <property type="entry name" value="Beta-lactamase"/>
    <property type="match status" value="1"/>
</dbReference>
<sequence length="389" mass="43832">MKKLIFLFLICSFIFTVQSCKKDKIPEPEAPSTPEEVNEDIVAFNSFLDTEFTQKNLVGLSVLVFKKDQVLHQKQLGKANIQNDENLTANHLFSAASSSKIVTATALLQLFEYGHFALDDNISDFLPFNIEHPNSTTPITFEMLLTHTSGIADGSILDDHYYDGYDSPLPIKYFIEEYLLPGGSFYNETENFTNFEPGTQYEYTNVGTTLMALLVEEISSQDFPAYCQDKIFSPMGMTQTYWKYNQAKNSSNPIVTPYNDQGSQHNEIDQYTFTHYPSGGLRTTVQDMMKFYAPLANDGNFNNTNLLHETTTELMFDNQIPNLNNQMGYHVYLLDATNYIWGDDKGIEGASAIVGISPFSDIGVIVYANQSDVDLSEILDEGFELALKL</sequence>
<organism evidence="2 3">
    <name type="scientific">Brumimicrobium aurantiacum</name>
    <dbReference type="NCBI Taxonomy" id="1737063"/>
    <lineage>
        <taxon>Bacteria</taxon>
        <taxon>Pseudomonadati</taxon>
        <taxon>Bacteroidota</taxon>
        <taxon>Flavobacteriia</taxon>
        <taxon>Flavobacteriales</taxon>
        <taxon>Crocinitomicaceae</taxon>
        <taxon>Brumimicrobium</taxon>
    </lineage>
</organism>
<keyword evidence="2" id="KW-0378">Hydrolase</keyword>
<dbReference type="InterPro" id="IPR012338">
    <property type="entry name" value="Beta-lactam/transpept-like"/>
</dbReference>
<dbReference type="SUPFAM" id="SSF56601">
    <property type="entry name" value="beta-lactamase/transpeptidase-like"/>
    <property type="match status" value="1"/>
</dbReference>
<evidence type="ECO:0000313" key="2">
    <source>
        <dbReference type="EMBL" id="RFC53348.1"/>
    </source>
</evidence>
<keyword evidence="3" id="KW-1185">Reference proteome</keyword>
<dbReference type="Proteomes" id="UP000257127">
    <property type="component" value="Unassembled WGS sequence"/>
</dbReference>
<dbReference type="AlphaFoldDB" id="A0A3E1EUZ3"/>
<dbReference type="PANTHER" id="PTHR43283">
    <property type="entry name" value="BETA-LACTAMASE-RELATED"/>
    <property type="match status" value="1"/>
</dbReference>
<dbReference type="OrthoDB" id="846150at2"/>
<proteinExistence type="predicted"/>
<dbReference type="GO" id="GO:0016787">
    <property type="term" value="F:hydrolase activity"/>
    <property type="evidence" value="ECO:0007669"/>
    <property type="project" value="UniProtKB-KW"/>
</dbReference>
<dbReference type="RefSeq" id="WP_116881740.1">
    <property type="nucleotide sequence ID" value="NZ_QURB01000009.1"/>
</dbReference>
<dbReference type="Gene3D" id="3.40.710.10">
    <property type="entry name" value="DD-peptidase/beta-lactamase superfamily"/>
    <property type="match status" value="1"/>
</dbReference>
<accession>A0A3E1EUZ3</accession>
<protein>
    <submittedName>
        <fullName evidence="2">Class C beta-lactamase-related serine hydrolase</fullName>
    </submittedName>
</protein>
<dbReference type="InterPro" id="IPR001466">
    <property type="entry name" value="Beta-lactam-related"/>
</dbReference>
<feature type="domain" description="Beta-lactamase-related" evidence="1">
    <location>
        <begin position="52"/>
        <end position="372"/>
    </location>
</feature>
<dbReference type="PROSITE" id="PS51257">
    <property type="entry name" value="PROKAR_LIPOPROTEIN"/>
    <property type="match status" value="1"/>
</dbReference>
<reference evidence="2 3" key="1">
    <citation type="submission" date="2018-08" db="EMBL/GenBank/DDBJ databases">
        <title>The draft genome squence of Brumimicrobium sp. N62.</title>
        <authorList>
            <person name="Du Z.-J."/>
            <person name="Luo H.-R."/>
        </authorList>
    </citation>
    <scope>NUCLEOTIDE SEQUENCE [LARGE SCALE GENOMIC DNA]</scope>
    <source>
        <strain evidence="2 3">N62</strain>
    </source>
</reference>
<name>A0A3E1EUZ3_9FLAO</name>